<dbReference type="PANTHER" id="PTHR24198">
    <property type="entry name" value="ANKYRIN REPEAT AND PROTEIN KINASE DOMAIN-CONTAINING PROTEIN"/>
    <property type="match status" value="1"/>
</dbReference>
<dbReference type="InterPro" id="IPR036770">
    <property type="entry name" value="Ankyrin_rpt-contain_sf"/>
</dbReference>
<name>A0ABR2XAL3_9PEZI</name>
<dbReference type="Pfam" id="PF12796">
    <property type="entry name" value="Ank_2"/>
    <property type="match status" value="2"/>
</dbReference>
<evidence type="ECO:0000256" key="3">
    <source>
        <dbReference type="PROSITE-ProRule" id="PRU00023"/>
    </source>
</evidence>
<gene>
    <name evidence="4" type="ORF">SCAR479_12476</name>
</gene>
<proteinExistence type="predicted"/>
<feature type="repeat" description="ANK" evidence="3">
    <location>
        <begin position="205"/>
        <end position="234"/>
    </location>
</feature>
<evidence type="ECO:0000256" key="2">
    <source>
        <dbReference type="ARBA" id="ARBA00023043"/>
    </source>
</evidence>
<feature type="repeat" description="ANK" evidence="3">
    <location>
        <begin position="103"/>
        <end position="135"/>
    </location>
</feature>
<feature type="repeat" description="ANK" evidence="3">
    <location>
        <begin position="136"/>
        <end position="168"/>
    </location>
</feature>
<sequence length="234" mass="25781">MSSIAAKFNHDVHELDRRERKRLQNRMAQRIYHKATIFGTRSIFDGSEESLKQDLSTIFGDEDSQHASDDHDPSQNQLPKSVQWIDALVDAYNEPTESGSHRPSRAALHRAICNGNDALIVLLLDRGAVITKVDESGNTVLHLAAECASEETIQLLLLKGADPNRTNYIGRTALFIAVQTGNEAAAKTLLTFPTPRVDVDWRDSTGMVALHLAVDCGLESMTRLLLDHGADVNA</sequence>
<dbReference type="PRINTS" id="PR01415">
    <property type="entry name" value="ANKYRIN"/>
</dbReference>
<dbReference type="InterPro" id="IPR002110">
    <property type="entry name" value="Ankyrin_rpt"/>
</dbReference>
<evidence type="ECO:0000313" key="4">
    <source>
        <dbReference type="EMBL" id="KAK9770799.1"/>
    </source>
</evidence>
<evidence type="ECO:0000256" key="1">
    <source>
        <dbReference type="ARBA" id="ARBA00022737"/>
    </source>
</evidence>
<dbReference type="SUPFAM" id="SSF48403">
    <property type="entry name" value="Ankyrin repeat"/>
    <property type="match status" value="1"/>
</dbReference>
<accession>A0ABR2XAL3</accession>
<dbReference type="PROSITE" id="PS50088">
    <property type="entry name" value="ANK_REPEAT"/>
    <property type="match status" value="3"/>
</dbReference>
<keyword evidence="1" id="KW-0677">Repeat</keyword>
<reference evidence="4 5" key="1">
    <citation type="submission" date="2024-02" db="EMBL/GenBank/DDBJ databases">
        <title>First draft genome assembly of two strains of Seiridium cardinale.</title>
        <authorList>
            <person name="Emiliani G."/>
            <person name="Scali E."/>
        </authorList>
    </citation>
    <scope>NUCLEOTIDE SEQUENCE [LARGE SCALE GENOMIC DNA]</scope>
    <source>
        <strain evidence="4 5">BM-138-000479</strain>
    </source>
</reference>
<organism evidence="4 5">
    <name type="scientific">Seiridium cardinale</name>
    <dbReference type="NCBI Taxonomy" id="138064"/>
    <lineage>
        <taxon>Eukaryota</taxon>
        <taxon>Fungi</taxon>
        <taxon>Dikarya</taxon>
        <taxon>Ascomycota</taxon>
        <taxon>Pezizomycotina</taxon>
        <taxon>Sordariomycetes</taxon>
        <taxon>Xylariomycetidae</taxon>
        <taxon>Amphisphaeriales</taxon>
        <taxon>Sporocadaceae</taxon>
        <taxon>Seiridium</taxon>
    </lineage>
</organism>
<dbReference type="EMBL" id="JARVKM010000085">
    <property type="protein sequence ID" value="KAK9770799.1"/>
    <property type="molecule type" value="Genomic_DNA"/>
</dbReference>
<comment type="caution">
    <text evidence="4">The sequence shown here is derived from an EMBL/GenBank/DDBJ whole genome shotgun (WGS) entry which is preliminary data.</text>
</comment>
<dbReference type="Gene3D" id="1.25.40.20">
    <property type="entry name" value="Ankyrin repeat-containing domain"/>
    <property type="match status" value="2"/>
</dbReference>
<evidence type="ECO:0000313" key="5">
    <source>
        <dbReference type="Proteomes" id="UP001465668"/>
    </source>
</evidence>
<keyword evidence="5" id="KW-1185">Reference proteome</keyword>
<dbReference type="PROSITE" id="PS50297">
    <property type="entry name" value="ANK_REP_REGION"/>
    <property type="match status" value="2"/>
</dbReference>
<dbReference type="PANTHER" id="PTHR24198:SF165">
    <property type="entry name" value="ANKYRIN REPEAT-CONTAINING PROTEIN-RELATED"/>
    <property type="match status" value="1"/>
</dbReference>
<keyword evidence="2 3" id="KW-0040">ANK repeat</keyword>
<dbReference type="Proteomes" id="UP001465668">
    <property type="component" value="Unassembled WGS sequence"/>
</dbReference>
<protein>
    <submittedName>
        <fullName evidence="4">Ankyrin repeat-containing domain protein</fullName>
    </submittedName>
</protein>
<dbReference type="SMART" id="SM00248">
    <property type="entry name" value="ANK"/>
    <property type="match status" value="4"/>
</dbReference>